<reference evidence="1" key="1">
    <citation type="submission" date="2016-08" db="EMBL/GenBank/DDBJ databases">
        <authorList>
            <person name="Seilhamer J.J."/>
        </authorList>
    </citation>
    <scope>NUCLEOTIDE SEQUENCE</scope>
    <source>
        <strain evidence="1">86</strain>
    </source>
</reference>
<evidence type="ECO:0000313" key="1">
    <source>
        <dbReference type="EMBL" id="SCM71536.1"/>
    </source>
</evidence>
<protein>
    <submittedName>
        <fullName evidence="1">Uncharacterized protein</fullName>
    </submittedName>
</protein>
<organism evidence="1">
    <name type="scientific">uncultured Pleomorphomonas sp</name>
    <dbReference type="NCBI Taxonomy" id="442121"/>
    <lineage>
        <taxon>Bacteria</taxon>
        <taxon>Pseudomonadati</taxon>
        <taxon>Pseudomonadota</taxon>
        <taxon>Alphaproteobacteria</taxon>
        <taxon>Hyphomicrobiales</taxon>
        <taxon>Pleomorphomonadaceae</taxon>
        <taxon>Pleomorphomonas</taxon>
        <taxon>environmental samples</taxon>
    </lineage>
</organism>
<name>A0A212L202_9HYPH</name>
<sequence>MWQSFLDEVDVVLNAALPPEAFAAMKAEDNH</sequence>
<gene>
    <name evidence="1" type="ORF">KL86PLE_100254</name>
</gene>
<proteinExistence type="predicted"/>
<accession>A0A212L202</accession>
<dbReference type="EMBL" id="FMJD01000002">
    <property type="protein sequence ID" value="SCM71536.1"/>
    <property type="molecule type" value="Genomic_DNA"/>
</dbReference>
<dbReference type="AlphaFoldDB" id="A0A212L202"/>